<dbReference type="EMBL" id="JX483876">
    <property type="protein sequence ID" value="AGC35753.1"/>
    <property type="molecule type" value="Genomic_DNA"/>
</dbReference>
<proteinExistence type="predicted"/>
<reference evidence="1 2" key="1">
    <citation type="journal article" date="2013" name="Appl. Environ. Microbiol.">
        <title>Narrow Host-Range Bacteriophages that Infect Rhizobium etli associate with Distinct Genomic Types.</title>
        <authorList>
            <person name="Santamaria R.I."/>
            <person name="Bustos P."/>
            <person name="Sepulveda-Robles O."/>
            <person name="Lozano L."/>
            <person name="Rodriguez C."/>
            <person name="Fernandez J.L."/>
            <person name="Juarez S."/>
            <person name="Kameyama L."/>
            <person name="Guarneros G."/>
            <person name="Davila G."/>
            <person name="Gonzalez V."/>
        </authorList>
    </citation>
    <scope>NUCLEOTIDE SEQUENCE [LARGE SCALE GENOMIC DNA]</scope>
</reference>
<dbReference type="Proteomes" id="UP000011153">
    <property type="component" value="Segment"/>
</dbReference>
<organism evidence="1 2">
    <name type="scientific">Rhizobium phage RHEph04</name>
    <dbReference type="NCBI Taxonomy" id="1220604"/>
    <lineage>
        <taxon>Viruses</taxon>
        <taxon>Duplodnaviria</taxon>
        <taxon>Heunggongvirae</taxon>
        <taxon>Uroviricota</taxon>
        <taxon>Caudoviricetes</taxon>
        <taxon>Kleczkowskavirus</taxon>
        <taxon>Kleczkowskavirus RHEph4</taxon>
    </lineage>
</organism>
<evidence type="ECO:0000313" key="2">
    <source>
        <dbReference type="Proteomes" id="UP000011153"/>
    </source>
</evidence>
<accession>L7TJP9</accession>
<gene>
    <name evidence="1" type="ORF">RHEph04_gp067</name>
</gene>
<keyword evidence="2" id="KW-1185">Reference proteome</keyword>
<sequence>MLVFRCSTGDLCFSYRIEDPSNWNSDSSVFPISRKWTKISRKRFDVCTMGLILWRSSLGRRWEIRRLGTALSRSSG</sequence>
<protein>
    <submittedName>
        <fullName evidence="1">Uncharacterized protein</fullName>
    </submittedName>
</protein>
<name>L7TJP9_9CAUD</name>
<evidence type="ECO:0000313" key="1">
    <source>
        <dbReference type="EMBL" id="AGC35753.1"/>
    </source>
</evidence>